<accession>A0A2I0UGZ2</accession>
<reference evidence="3" key="2">
    <citation type="submission" date="2017-12" db="EMBL/GenBank/DDBJ databases">
        <title>Genome sequence of the Bar-tailed Godwit (Limosa lapponica baueri).</title>
        <authorList>
            <person name="Lima N.C.B."/>
            <person name="Parody-Merino A.M."/>
            <person name="Battley P.F."/>
            <person name="Fidler A.E."/>
            <person name="Prosdocimi F."/>
        </authorList>
    </citation>
    <scope>NUCLEOTIDE SEQUENCE [LARGE SCALE GENOMIC DNA]</scope>
</reference>
<dbReference type="Proteomes" id="UP000233556">
    <property type="component" value="Unassembled WGS sequence"/>
</dbReference>
<keyword evidence="3" id="KW-1185">Reference proteome</keyword>
<reference evidence="3" key="1">
    <citation type="submission" date="2017-11" db="EMBL/GenBank/DDBJ databases">
        <authorList>
            <person name="Lima N.C."/>
            <person name="Parody-Merino A.M."/>
            <person name="Battley P.F."/>
            <person name="Fidler A.E."/>
            <person name="Prosdocimi F."/>
        </authorList>
    </citation>
    <scope>NUCLEOTIDE SEQUENCE [LARGE SCALE GENOMIC DNA]</scope>
</reference>
<name>A0A2I0UGZ2_LIMLA</name>
<evidence type="ECO:0000256" key="1">
    <source>
        <dbReference type="SAM" id="MobiDB-lite"/>
    </source>
</evidence>
<sequence length="102" mass="11023">MDLPLARAELLSNIGSISVITYLRSWERGVRICGRNNSADIKVSEEGRGGDAPGTGADIPLQPMVKTMVMQVVTLQPTEIHGGADIHLQPMEDPMPEDVDVL</sequence>
<proteinExistence type="predicted"/>
<dbReference type="OrthoDB" id="9219298at2759"/>
<dbReference type="EMBL" id="KZ505767">
    <property type="protein sequence ID" value="PKU45313.1"/>
    <property type="molecule type" value="Genomic_DNA"/>
</dbReference>
<organism evidence="2 3">
    <name type="scientific">Limosa lapponica baueri</name>
    <dbReference type="NCBI Taxonomy" id="1758121"/>
    <lineage>
        <taxon>Eukaryota</taxon>
        <taxon>Metazoa</taxon>
        <taxon>Chordata</taxon>
        <taxon>Craniata</taxon>
        <taxon>Vertebrata</taxon>
        <taxon>Euteleostomi</taxon>
        <taxon>Archelosauria</taxon>
        <taxon>Archosauria</taxon>
        <taxon>Dinosauria</taxon>
        <taxon>Saurischia</taxon>
        <taxon>Theropoda</taxon>
        <taxon>Coelurosauria</taxon>
        <taxon>Aves</taxon>
        <taxon>Neognathae</taxon>
        <taxon>Neoaves</taxon>
        <taxon>Charadriiformes</taxon>
        <taxon>Scolopacidae</taxon>
        <taxon>Limosa</taxon>
    </lineage>
</organism>
<dbReference type="AlphaFoldDB" id="A0A2I0UGZ2"/>
<protein>
    <submittedName>
        <fullName evidence="2">Protein pxr1-like</fullName>
    </submittedName>
</protein>
<gene>
    <name evidence="2" type="ORF">llap_4387</name>
</gene>
<feature type="region of interest" description="Disordered" evidence="1">
    <location>
        <begin position="83"/>
        <end position="102"/>
    </location>
</feature>
<evidence type="ECO:0000313" key="2">
    <source>
        <dbReference type="EMBL" id="PKU45313.1"/>
    </source>
</evidence>
<evidence type="ECO:0000313" key="3">
    <source>
        <dbReference type="Proteomes" id="UP000233556"/>
    </source>
</evidence>